<evidence type="ECO:0000313" key="1">
    <source>
        <dbReference type="EMBL" id="EOQ95876.1"/>
    </source>
</evidence>
<evidence type="ECO:0000313" key="2">
    <source>
        <dbReference type="Proteomes" id="UP000013984"/>
    </source>
</evidence>
<dbReference type="AlphaFoldDB" id="R9A0X9"/>
<accession>R9A0X9</accession>
<name>R9A0X9_9LEPT</name>
<sequence length="42" mass="4467">MGCLLWLLFLLLPVSIPNPDHFPDVILGQGGGEQSSDGSVFP</sequence>
<organism evidence="1 2">
    <name type="scientific">Leptospira wolbachii serovar Codice str. CDC</name>
    <dbReference type="NCBI Taxonomy" id="1218599"/>
    <lineage>
        <taxon>Bacteria</taxon>
        <taxon>Pseudomonadati</taxon>
        <taxon>Spirochaetota</taxon>
        <taxon>Spirochaetia</taxon>
        <taxon>Leptospirales</taxon>
        <taxon>Leptospiraceae</taxon>
        <taxon>Leptospira</taxon>
    </lineage>
</organism>
<protein>
    <submittedName>
        <fullName evidence="1">Uncharacterized protein</fullName>
    </submittedName>
</protein>
<gene>
    <name evidence="1" type="ORF">LEP1GSC195_2021</name>
</gene>
<dbReference type="STRING" id="1218599.LEP1GSC195_2021"/>
<keyword evidence="2" id="KW-1185">Reference proteome</keyword>
<comment type="caution">
    <text evidence="1">The sequence shown here is derived from an EMBL/GenBank/DDBJ whole genome shotgun (WGS) entry which is preliminary data.</text>
</comment>
<reference evidence="1" key="1">
    <citation type="submission" date="2013-04" db="EMBL/GenBank/DDBJ databases">
        <authorList>
            <person name="Harkins D.M."/>
            <person name="Durkin A.S."/>
            <person name="Brinkac L.M."/>
            <person name="Haft D.H."/>
            <person name="Selengut J.D."/>
            <person name="Sanka R."/>
            <person name="DePew J."/>
            <person name="Purushe J."/>
            <person name="Galloway R.L."/>
            <person name="Vinetz J.M."/>
            <person name="Sutton G.G."/>
            <person name="Nierman W.C."/>
            <person name="Fouts D.E."/>
        </authorList>
    </citation>
    <scope>NUCLEOTIDE SEQUENCE [LARGE SCALE GENOMIC DNA]</scope>
    <source>
        <strain evidence="1">CDC</strain>
    </source>
</reference>
<proteinExistence type="predicted"/>
<dbReference type="Proteomes" id="UP000013984">
    <property type="component" value="Unassembled WGS sequence"/>
</dbReference>
<dbReference type="EMBL" id="AOGZ02000014">
    <property type="protein sequence ID" value="EOQ95876.1"/>
    <property type="molecule type" value="Genomic_DNA"/>
</dbReference>